<dbReference type="RefSeq" id="WP_218403638.1">
    <property type="nucleotide sequence ID" value="NZ_JAGSPC010000001.1"/>
</dbReference>
<evidence type="ECO:0000313" key="3">
    <source>
        <dbReference type="Proteomes" id="UP001138681"/>
    </source>
</evidence>
<dbReference type="GO" id="GO:0052621">
    <property type="term" value="F:diguanylate cyclase activity"/>
    <property type="evidence" value="ECO:0007669"/>
    <property type="project" value="UniProtKB-EC"/>
</dbReference>
<sequence>MKIGLSDVEGRVLHGLVEECSGDVVVRLDANGFIVFASENVVHLGHDLSSMLVMPHISDLAEGEHGSALGAFVEQVTAGSTSQGWFEFPVVVADPAYEFGAIDCRRWYALSIRRIDDEHGQVQGALGLIRSVQYKRAVEGELHSRAVTDPLTGLLNRHAFCENLRRRLARGGTENVVIFAVDRMRSLIMQYGQRTADEIMWGFAKFIEAMALPGYEIAQFDNERLAVIVPEMTATSTRLWAEDVLKTFGELALPASSRSPKLTASAGLARLECTVDWTLRQAELALVMARAGGGRQVGECGYHGGVSYPGASNDSACIHNAVGVAVSSR</sequence>
<evidence type="ECO:0000313" key="2">
    <source>
        <dbReference type="EMBL" id="MBV7258305.1"/>
    </source>
</evidence>
<reference evidence="2" key="1">
    <citation type="submission" date="2021-04" db="EMBL/GenBank/DDBJ databases">
        <authorList>
            <person name="Pira H."/>
            <person name="Risdian C."/>
            <person name="Wink J."/>
        </authorList>
    </citation>
    <scope>NUCLEOTIDE SEQUENCE</scope>
    <source>
        <strain evidence="2">WH158</strain>
    </source>
</reference>
<dbReference type="PANTHER" id="PTHR44757:SF2">
    <property type="entry name" value="BIOFILM ARCHITECTURE MAINTENANCE PROTEIN MBAA"/>
    <property type="match status" value="1"/>
</dbReference>
<dbReference type="PROSITE" id="PS50887">
    <property type="entry name" value="GGDEF"/>
    <property type="match status" value="1"/>
</dbReference>
<dbReference type="InterPro" id="IPR000014">
    <property type="entry name" value="PAS"/>
</dbReference>
<evidence type="ECO:0000259" key="1">
    <source>
        <dbReference type="PROSITE" id="PS50887"/>
    </source>
</evidence>
<proteinExistence type="predicted"/>
<dbReference type="EC" id="2.7.7.65" evidence="2"/>
<accession>A0A9X1F3T2</accession>
<dbReference type="Proteomes" id="UP001138681">
    <property type="component" value="Unassembled WGS sequence"/>
</dbReference>
<keyword evidence="2" id="KW-0808">Transferase</keyword>
<gene>
    <name evidence="2" type="ORF">KCG46_01805</name>
</gene>
<feature type="domain" description="GGDEF" evidence="1">
    <location>
        <begin position="172"/>
        <end position="302"/>
    </location>
</feature>
<dbReference type="Pfam" id="PF00990">
    <property type="entry name" value="GGDEF"/>
    <property type="match status" value="1"/>
</dbReference>
<keyword evidence="2" id="KW-0548">Nucleotidyltransferase</keyword>
<dbReference type="InterPro" id="IPR000160">
    <property type="entry name" value="GGDEF_dom"/>
</dbReference>
<dbReference type="CDD" id="cd00130">
    <property type="entry name" value="PAS"/>
    <property type="match status" value="1"/>
</dbReference>
<keyword evidence="3" id="KW-1185">Reference proteome</keyword>
<name>A0A9X1F3T2_9SPHN</name>
<dbReference type="AlphaFoldDB" id="A0A9X1F3T2"/>
<dbReference type="EMBL" id="JAGSPC010000001">
    <property type="protein sequence ID" value="MBV7258305.1"/>
    <property type="molecule type" value="Genomic_DNA"/>
</dbReference>
<dbReference type="InterPro" id="IPR052155">
    <property type="entry name" value="Biofilm_reg_signaling"/>
</dbReference>
<protein>
    <submittedName>
        <fullName evidence="2">Diguanylate cyclase</fullName>
        <ecNumber evidence="2">2.7.7.65</ecNumber>
    </submittedName>
</protein>
<organism evidence="2 3">
    <name type="scientific">Erythrobacter crassostreae</name>
    <dbReference type="NCBI Taxonomy" id="2828328"/>
    <lineage>
        <taxon>Bacteria</taxon>
        <taxon>Pseudomonadati</taxon>
        <taxon>Pseudomonadota</taxon>
        <taxon>Alphaproteobacteria</taxon>
        <taxon>Sphingomonadales</taxon>
        <taxon>Erythrobacteraceae</taxon>
        <taxon>Erythrobacter/Porphyrobacter group</taxon>
        <taxon>Erythrobacter</taxon>
    </lineage>
</organism>
<comment type="caution">
    <text evidence="2">The sequence shown here is derived from an EMBL/GenBank/DDBJ whole genome shotgun (WGS) entry which is preliminary data.</text>
</comment>
<dbReference type="PANTHER" id="PTHR44757">
    <property type="entry name" value="DIGUANYLATE CYCLASE DGCP"/>
    <property type="match status" value="1"/>
</dbReference>
<dbReference type="SMART" id="SM00267">
    <property type="entry name" value="GGDEF"/>
    <property type="match status" value="1"/>
</dbReference>